<feature type="non-terminal residue" evidence="2">
    <location>
        <position position="89"/>
    </location>
</feature>
<accession>A0A0K2TIL0</accession>
<evidence type="ECO:0000259" key="1">
    <source>
        <dbReference type="Pfam" id="PF13843"/>
    </source>
</evidence>
<evidence type="ECO:0000313" key="2">
    <source>
        <dbReference type="EMBL" id="CDW25665.1"/>
    </source>
</evidence>
<dbReference type="InterPro" id="IPR029526">
    <property type="entry name" value="PGBD"/>
</dbReference>
<dbReference type="EMBL" id="HACA01008304">
    <property type="protein sequence ID" value="CDW25665.1"/>
    <property type="molecule type" value="Transcribed_RNA"/>
</dbReference>
<protein>
    <submittedName>
        <fullName evidence="2">PiggyBac transposable elementderived protein 3like [Oreochromis niloticus]</fullName>
    </submittedName>
</protein>
<organism evidence="2">
    <name type="scientific">Lepeophtheirus salmonis</name>
    <name type="common">Salmon louse</name>
    <name type="synonym">Caligus salmonis</name>
    <dbReference type="NCBI Taxonomy" id="72036"/>
    <lineage>
        <taxon>Eukaryota</taxon>
        <taxon>Metazoa</taxon>
        <taxon>Ecdysozoa</taxon>
        <taxon>Arthropoda</taxon>
        <taxon>Crustacea</taxon>
        <taxon>Multicrustacea</taxon>
        <taxon>Hexanauplia</taxon>
        <taxon>Copepoda</taxon>
        <taxon>Siphonostomatoida</taxon>
        <taxon>Caligidae</taxon>
        <taxon>Lepeophtheirus</taxon>
    </lineage>
</organism>
<dbReference type="PANTHER" id="PTHR47272:SF1">
    <property type="entry name" value="PIGGYBAC TRANSPOSABLE ELEMENT-DERIVED PROTEIN 3-LIKE"/>
    <property type="match status" value="1"/>
</dbReference>
<proteinExistence type="predicted"/>
<sequence length="89" mass="10388">MMVEEAVIFKPRQKNKNPVSTMTRWSVGEKMHNVVPFPTIVKEYNTNLGVVDLNDMLVALYRTKIDIKRFYLRILYHFVDAAIVNSCLL</sequence>
<dbReference type="Pfam" id="PF13843">
    <property type="entry name" value="DDE_Tnp_1_7"/>
    <property type="match status" value="1"/>
</dbReference>
<feature type="domain" description="PiggyBac transposable element-derived protein" evidence="1">
    <location>
        <begin position="28"/>
        <end position="86"/>
    </location>
</feature>
<dbReference type="AlphaFoldDB" id="A0A0K2TIL0"/>
<name>A0A0K2TIL0_LEPSM</name>
<dbReference type="PANTHER" id="PTHR47272">
    <property type="entry name" value="DDE_TNP_1_7 DOMAIN-CONTAINING PROTEIN"/>
    <property type="match status" value="1"/>
</dbReference>
<reference evidence="2" key="1">
    <citation type="submission" date="2014-05" db="EMBL/GenBank/DDBJ databases">
        <authorList>
            <person name="Chronopoulou M."/>
        </authorList>
    </citation>
    <scope>NUCLEOTIDE SEQUENCE</scope>
    <source>
        <tissue evidence="2">Whole organism</tissue>
    </source>
</reference>